<dbReference type="AlphaFoldDB" id="A0A158JVB1"/>
<dbReference type="OrthoDB" id="9134760at2"/>
<feature type="transmembrane region" description="Helical" evidence="1">
    <location>
        <begin position="6"/>
        <end position="28"/>
    </location>
</feature>
<evidence type="ECO:0000256" key="1">
    <source>
        <dbReference type="SAM" id="Phobius"/>
    </source>
</evidence>
<name>A0A158JVB1_9BURK</name>
<gene>
    <name evidence="2" type="ORF">AWB69_08806</name>
</gene>
<sequence>MTVEAASANWLTLVMSSAVISAVVNVIWSARLKYVERKREDERDARRIGHVYLDLALSLESFGKQCNARLYDIENGLWQRAVNHDESFLSRLKPFTFAFDPEPTWSELPIPFVAKVKVLPEQFESTSCWIGEQWSEWADLGDAYDLETERVAFYGLKAAVIAAAIRRDIQAGECDTENHVEHFRSIVEQRREAFQKQREGVTLIPELHAQFNREVPRLQNEPVTA</sequence>
<keyword evidence="1" id="KW-0472">Membrane</keyword>
<dbReference type="Proteomes" id="UP000054683">
    <property type="component" value="Unassembled WGS sequence"/>
</dbReference>
<keyword evidence="1" id="KW-0812">Transmembrane</keyword>
<proteinExistence type="predicted"/>
<keyword evidence="1" id="KW-1133">Transmembrane helix</keyword>
<reference evidence="2 3" key="1">
    <citation type="submission" date="2016-01" db="EMBL/GenBank/DDBJ databases">
        <authorList>
            <person name="Oliw E.H."/>
        </authorList>
    </citation>
    <scope>NUCLEOTIDE SEQUENCE [LARGE SCALE GENOMIC DNA]</scope>
    <source>
        <strain evidence="2">LMG 27134</strain>
    </source>
</reference>
<evidence type="ECO:0000313" key="2">
    <source>
        <dbReference type="EMBL" id="SAL72423.1"/>
    </source>
</evidence>
<evidence type="ECO:0000313" key="3">
    <source>
        <dbReference type="Proteomes" id="UP000054683"/>
    </source>
</evidence>
<organism evidence="2 3">
    <name type="scientific">Caballeronia udeis</name>
    <dbReference type="NCBI Taxonomy" id="1232866"/>
    <lineage>
        <taxon>Bacteria</taxon>
        <taxon>Pseudomonadati</taxon>
        <taxon>Pseudomonadota</taxon>
        <taxon>Betaproteobacteria</taxon>
        <taxon>Burkholderiales</taxon>
        <taxon>Burkholderiaceae</taxon>
        <taxon>Caballeronia</taxon>
    </lineage>
</organism>
<accession>A0A158JVB1</accession>
<protein>
    <submittedName>
        <fullName evidence="2">Uncharacterized protein</fullName>
    </submittedName>
</protein>
<dbReference type="RefSeq" id="WP_062092824.1">
    <property type="nucleotide sequence ID" value="NZ_FCOK02000121.1"/>
</dbReference>
<dbReference type="EMBL" id="FCOK02000121">
    <property type="protein sequence ID" value="SAL72423.1"/>
    <property type="molecule type" value="Genomic_DNA"/>
</dbReference>